<evidence type="ECO:0008006" key="4">
    <source>
        <dbReference type="Google" id="ProtNLM"/>
    </source>
</evidence>
<dbReference type="EMBL" id="QGKV02000759">
    <property type="protein sequence ID" value="KAF3565945.1"/>
    <property type="molecule type" value="Genomic_DNA"/>
</dbReference>
<protein>
    <recommendedName>
        <fullName evidence="4">Secreted protein</fullName>
    </recommendedName>
</protein>
<feature type="signal peptide" evidence="1">
    <location>
        <begin position="1"/>
        <end position="24"/>
    </location>
</feature>
<keyword evidence="3" id="KW-1185">Reference proteome</keyword>
<evidence type="ECO:0000313" key="2">
    <source>
        <dbReference type="EMBL" id="KAF3565945.1"/>
    </source>
</evidence>
<organism evidence="2 3">
    <name type="scientific">Brassica cretica</name>
    <name type="common">Mustard</name>
    <dbReference type="NCBI Taxonomy" id="69181"/>
    <lineage>
        <taxon>Eukaryota</taxon>
        <taxon>Viridiplantae</taxon>
        <taxon>Streptophyta</taxon>
        <taxon>Embryophyta</taxon>
        <taxon>Tracheophyta</taxon>
        <taxon>Spermatophyta</taxon>
        <taxon>Magnoliopsida</taxon>
        <taxon>eudicotyledons</taxon>
        <taxon>Gunneridae</taxon>
        <taxon>Pentapetalae</taxon>
        <taxon>rosids</taxon>
        <taxon>malvids</taxon>
        <taxon>Brassicales</taxon>
        <taxon>Brassicaceae</taxon>
        <taxon>Brassiceae</taxon>
        <taxon>Brassica</taxon>
    </lineage>
</organism>
<accession>A0ABQ7D2H4</accession>
<keyword evidence="1" id="KW-0732">Signal</keyword>
<comment type="caution">
    <text evidence="2">The sequence shown here is derived from an EMBL/GenBank/DDBJ whole genome shotgun (WGS) entry which is preliminary data.</text>
</comment>
<feature type="chain" id="PRO_5046653622" description="Secreted protein" evidence="1">
    <location>
        <begin position="25"/>
        <end position="81"/>
    </location>
</feature>
<proteinExistence type="predicted"/>
<dbReference type="Proteomes" id="UP000266723">
    <property type="component" value="Unassembled WGS sequence"/>
</dbReference>
<sequence length="81" mass="9275">MCRGRLRAVKKVALLIPTLRTSLQVDGCWPASPQGPANVVVLMDTFLKAKSLNSTRRRFRRRRARVPLKARCLPESFMFFS</sequence>
<gene>
    <name evidence="2" type="ORF">DY000_02018362</name>
</gene>
<evidence type="ECO:0000313" key="3">
    <source>
        <dbReference type="Proteomes" id="UP000266723"/>
    </source>
</evidence>
<reference evidence="2 3" key="1">
    <citation type="journal article" date="2020" name="BMC Genomics">
        <title>Intraspecific diversification of the crop wild relative Brassica cretica Lam. using demographic model selection.</title>
        <authorList>
            <person name="Kioukis A."/>
            <person name="Michalopoulou V.A."/>
            <person name="Briers L."/>
            <person name="Pirintsos S."/>
            <person name="Studholme D.J."/>
            <person name="Pavlidis P."/>
            <person name="Sarris P.F."/>
        </authorList>
    </citation>
    <scope>NUCLEOTIDE SEQUENCE [LARGE SCALE GENOMIC DNA]</scope>
    <source>
        <strain evidence="3">cv. PFS-1207/04</strain>
    </source>
</reference>
<name>A0ABQ7D2H4_BRACR</name>
<evidence type="ECO:0000256" key="1">
    <source>
        <dbReference type="SAM" id="SignalP"/>
    </source>
</evidence>